<dbReference type="CDD" id="cd16380">
    <property type="entry name" value="YitT_C"/>
    <property type="match status" value="1"/>
</dbReference>
<keyword evidence="5 6" id="KW-0472">Membrane</keyword>
<dbReference type="InterPro" id="IPR015867">
    <property type="entry name" value="N-reg_PII/ATP_PRibTrfase_C"/>
</dbReference>
<evidence type="ECO:0000256" key="5">
    <source>
        <dbReference type="ARBA" id="ARBA00023136"/>
    </source>
</evidence>
<name>A0ABR7IL60_9FIRM</name>
<sequence length="295" mass="31999">MNSKKSSMQGRKPLWLEYLMIIVGTGLMSLAINSVFDASGMVTGGFSGIAIIIKAWTKGMVNGGIPLWVTNCVLNIPLFFIAWRVKGFSFIKKAILGEISLSVWLAIQPVFHLAGDDLLLAALYGGVIQGVGIGLVFLGGGTTGGTDMMAAIIQNFLQHYSISQIMQIIDGAVVVVGMYVFGIHKALYAIIAVYLVTKVSDGLIEGLKFSKAVYIITEKPEEIAGMIMEDLDRGATGINVKGMYSGQDKLMLFVVVNKKEIVMLKEKVDEIDPQAFVIVTDAREVHGEGFIEKNR</sequence>
<keyword evidence="3 6" id="KW-0812">Transmembrane</keyword>
<dbReference type="InterPro" id="IPR051461">
    <property type="entry name" value="UPF0750_membrane"/>
</dbReference>
<feature type="transmembrane region" description="Helical" evidence="6">
    <location>
        <begin position="65"/>
        <end position="83"/>
    </location>
</feature>
<evidence type="ECO:0000256" key="3">
    <source>
        <dbReference type="ARBA" id="ARBA00022692"/>
    </source>
</evidence>
<proteinExistence type="predicted"/>
<dbReference type="InterPro" id="IPR003740">
    <property type="entry name" value="YitT"/>
</dbReference>
<feature type="domain" description="DUF2179" evidence="7">
    <location>
        <begin position="233"/>
        <end position="287"/>
    </location>
</feature>
<reference evidence="8 9" key="1">
    <citation type="submission" date="2020-08" db="EMBL/GenBank/DDBJ databases">
        <title>Genome public.</title>
        <authorList>
            <person name="Liu C."/>
            <person name="Sun Q."/>
        </authorList>
    </citation>
    <scope>NUCLEOTIDE SEQUENCE [LARGE SCALE GENOMIC DNA]</scope>
    <source>
        <strain evidence="8 9">M29</strain>
    </source>
</reference>
<dbReference type="Pfam" id="PF02588">
    <property type="entry name" value="YitT_membrane"/>
    <property type="match status" value="1"/>
</dbReference>
<evidence type="ECO:0000256" key="6">
    <source>
        <dbReference type="SAM" id="Phobius"/>
    </source>
</evidence>
<dbReference type="EMBL" id="JACOQG010000029">
    <property type="protein sequence ID" value="MBC5780763.1"/>
    <property type="molecule type" value="Genomic_DNA"/>
</dbReference>
<feature type="transmembrane region" description="Helical" evidence="6">
    <location>
        <begin position="14"/>
        <end position="36"/>
    </location>
</feature>
<evidence type="ECO:0000256" key="2">
    <source>
        <dbReference type="ARBA" id="ARBA00022475"/>
    </source>
</evidence>
<feature type="transmembrane region" description="Helical" evidence="6">
    <location>
        <begin position="118"/>
        <end position="139"/>
    </location>
</feature>
<dbReference type="PANTHER" id="PTHR33545:SF9">
    <property type="entry name" value="UPF0750 MEMBRANE PROTEIN YITE"/>
    <property type="match status" value="1"/>
</dbReference>
<dbReference type="RefSeq" id="WP_186995454.1">
    <property type="nucleotide sequence ID" value="NZ_JACOQG010000029.1"/>
</dbReference>
<dbReference type="PIRSF" id="PIRSF006483">
    <property type="entry name" value="Membrane_protein_YitT"/>
    <property type="match status" value="1"/>
</dbReference>
<evidence type="ECO:0000256" key="1">
    <source>
        <dbReference type="ARBA" id="ARBA00004651"/>
    </source>
</evidence>
<keyword evidence="2" id="KW-1003">Cell membrane</keyword>
<evidence type="ECO:0000256" key="4">
    <source>
        <dbReference type="ARBA" id="ARBA00022989"/>
    </source>
</evidence>
<keyword evidence="9" id="KW-1185">Reference proteome</keyword>
<dbReference type="Gene3D" id="3.30.70.120">
    <property type="match status" value="1"/>
</dbReference>
<comment type="caution">
    <text evidence="8">The sequence shown here is derived from an EMBL/GenBank/DDBJ whole genome shotgun (WGS) entry which is preliminary data.</text>
</comment>
<accession>A0ABR7IL60</accession>
<evidence type="ECO:0000259" key="7">
    <source>
        <dbReference type="Pfam" id="PF10035"/>
    </source>
</evidence>
<dbReference type="Pfam" id="PF10035">
    <property type="entry name" value="DUF2179"/>
    <property type="match status" value="1"/>
</dbReference>
<gene>
    <name evidence="8" type="ORF">H8Z82_14105</name>
</gene>
<organism evidence="8 9">
    <name type="scientific">Blautia difficilis</name>
    <dbReference type="NCBI Taxonomy" id="2763027"/>
    <lineage>
        <taxon>Bacteria</taxon>
        <taxon>Bacillati</taxon>
        <taxon>Bacillota</taxon>
        <taxon>Clostridia</taxon>
        <taxon>Lachnospirales</taxon>
        <taxon>Lachnospiraceae</taxon>
        <taxon>Blautia</taxon>
    </lineage>
</organism>
<protein>
    <submittedName>
        <fullName evidence="8">YitT family protein</fullName>
    </submittedName>
</protein>
<evidence type="ECO:0000313" key="9">
    <source>
        <dbReference type="Proteomes" id="UP000649826"/>
    </source>
</evidence>
<comment type="subcellular location">
    <subcellularLocation>
        <location evidence="1">Cell membrane</location>
        <topology evidence="1">Multi-pass membrane protein</topology>
    </subcellularLocation>
</comment>
<evidence type="ECO:0000313" key="8">
    <source>
        <dbReference type="EMBL" id="MBC5780763.1"/>
    </source>
</evidence>
<keyword evidence="4 6" id="KW-1133">Transmembrane helix</keyword>
<dbReference type="Proteomes" id="UP000649826">
    <property type="component" value="Unassembled WGS sequence"/>
</dbReference>
<dbReference type="InterPro" id="IPR019264">
    <property type="entry name" value="DUF2179"/>
</dbReference>
<dbReference type="PANTHER" id="PTHR33545">
    <property type="entry name" value="UPF0750 MEMBRANE PROTEIN YITT-RELATED"/>
    <property type="match status" value="1"/>
</dbReference>